<dbReference type="PANTHER" id="PTHR48030">
    <property type="entry name" value="SPLICING FACTOR 3B SUBUNIT 4"/>
    <property type="match status" value="1"/>
</dbReference>
<dbReference type="InterPro" id="IPR012677">
    <property type="entry name" value="Nucleotide-bd_a/b_plait_sf"/>
</dbReference>
<dbReference type="PANTHER" id="PTHR48030:SF3">
    <property type="entry name" value="SPLICING FACTOR 3B SUBUNIT 4"/>
    <property type="match status" value="1"/>
</dbReference>
<gene>
    <name evidence="3" type="primary">HSH49</name>
    <name evidence="3" type="ORF">FIM1_2259</name>
</gene>
<feature type="domain" description="RRM" evidence="2">
    <location>
        <begin position="97"/>
        <end position="174"/>
    </location>
</feature>
<accession>A0ABX6EWT5</accession>
<keyword evidence="4" id="KW-1185">Reference proteome</keyword>
<name>A0ABX6EWT5_KLUMA</name>
<evidence type="ECO:0000313" key="4">
    <source>
        <dbReference type="Proteomes" id="UP000422736"/>
    </source>
</evidence>
<protein>
    <submittedName>
        <fullName evidence="3">Protein HSH49</fullName>
    </submittedName>
</protein>
<keyword evidence="1" id="KW-0694">RNA-binding</keyword>
<dbReference type="InterPro" id="IPR052084">
    <property type="entry name" value="SF3B4_spliceosome_assoc"/>
</dbReference>
<dbReference type="InterPro" id="IPR000504">
    <property type="entry name" value="RRM_dom"/>
</dbReference>
<sequence>MNTVYVGNLDPKVNRALLYELFVQVGPISYIKFPKEKTNDDDSSEHMNMKYAFIKFVNDDVDYACKIYDSKVSLYGKPLKVRRSNKQTEVSDFDVGAKLFVKNLDESISLSQLINIFNKFGKLLKKPEIFYLQSGTLRCAYVWFTTFKNSDEALHQLNGTTLANREIYVDYAYKDDKQRTAKHGDDVERLLDAERSKNFTLLNQKDL</sequence>
<organism evidence="3 4">
    <name type="scientific">Kluyveromyces marxianus</name>
    <name type="common">Yeast</name>
    <name type="synonym">Candida kefyr</name>
    <dbReference type="NCBI Taxonomy" id="4911"/>
    <lineage>
        <taxon>Eukaryota</taxon>
        <taxon>Fungi</taxon>
        <taxon>Dikarya</taxon>
        <taxon>Ascomycota</taxon>
        <taxon>Saccharomycotina</taxon>
        <taxon>Saccharomycetes</taxon>
        <taxon>Saccharomycetales</taxon>
        <taxon>Saccharomycetaceae</taxon>
        <taxon>Kluyveromyces</taxon>
    </lineage>
</organism>
<dbReference type="Proteomes" id="UP000422736">
    <property type="component" value="Chromosome 3"/>
</dbReference>
<evidence type="ECO:0000313" key="3">
    <source>
        <dbReference type="EMBL" id="QGN15568.1"/>
    </source>
</evidence>
<evidence type="ECO:0000259" key="2">
    <source>
        <dbReference type="PROSITE" id="PS50102"/>
    </source>
</evidence>
<evidence type="ECO:0000256" key="1">
    <source>
        <dbReference type="PROSITE-ProRule" id="PRU00176"/>
    </source>
</evidence>
<proteinExistence type="predicted"/>
<dbReference type="InterPro" id="IPR035979">
    <property type="entry name" value="RBD_domain_sf"/>
</dbReference>
<dbReference type="PROSITE" id="PS50102">
    <property type="entry name" value="RRM"/>
    <property type="match status" value="2"/>
</dbReference>
<dbReference type="EMBL" id="CP015056">
    <property type="protein sequence ID" value="QGN15568.1"/>
    <property type="molecule type" value="Genomic_DNA"/>
</dbReference>
<dbReference type="SMART" id="SM00360">
    <property type="entry name" value="RRM"/>
    <property type="match status" value="2"/>
</dbReference>
<dbReference type="Pfam" id="PF00076">
    <property type="entry name" value="RRM_1"/>
    <property type="match status" value="2"/>
</dbReference>
<dbReference type="Gene3D" id="3.30.70.330">
    <property type="match status" value="2"/>
</dbReference>
<reference evidence="3 4" key="1">
    <citation type="submission" date="2016-03" db="EMBL/GenBank/DDBJ databases">
        <title>How can Kluyveromyces marxianus grow so fast - potential evolutionary course in Saccharomyces Complex revealed by comparative genomics.</title>
        <authorList>
            <person name="Mo W."/>
            <person name="Lu W."/>
            <person name="Yang X."/>
            <person name="Qi J."/>
            <person name="Lv H."/>
        </authorList>
    </citation>
    <scope>NUCLEOTIDE SEQUENCE [LARGE SCALE GENOMIC DNA]</scope>
    <source>
        <strain evidence="3 4">FIM1</strain>
    </source>
</reference>
<feature type="domain" description="RRM" evidence="2">
    <location>
        <begin position="2"/>
        <end position="86"/>
    </location>
</feature>
<dbReference type="SUPFAM" id="SSF54928">
    <property type="entry name" value="RNA-binding domain, RBD"/>
    <property type="match status" value="1"/>
</dbReference>